<feature type="binding site" evidence="3">
    <location>
        <position position="39"/>
    </location>
    <ligand>
        <name>a divalent metal cation</name>
        <dbReference type="ChEBI" id="CHEBI:60240"/>
    </ligand>
</feature>
<dbReference type="RefSeq" id="WP_068822314.1">
    <property type="nucleotide sequence ID" value="NZ_LWHJ01000027.1"/>
</dbReference>
<comment type="caution">
    <text evidence="4">The sequence shown here is derived from an EMBL/GenBank/DDBJ whole genome shotgun (WGS) entry which is preliminary data.</text>
</comment>
<evidence type="ECO:0000313" key="4">
    <source>
        <dbReference type="EMBL" id="OAQ39696.1"/>
    </source>
</evidence>
<evidence type="ECO:0008006" key="6">
    <source>
        <dbReference type="Google" id="ProtNLM"/>
    </source>
</evidence>
<dbReference type="Pfam" id="PF05163">
    <property type="entry name" value="DinB"/>
    <property type="match status" value="1"/>
</dbReference>
<dbReference type="PANTHER" id="PTHR37302">
    <property type="entry name" value="SLR1116 PROTEIN"/>
    <property type="match status" value="1"/>
</dbReference>
<evidence type="ECO:0000256" key="3">
    <source>
        <dbReference type="PIRSR" id="PIRSR607837-1"/>
    </source>
</evidence>
<comment type="similarity">
    <text evidence="1">Belongs to the DinB family.</text>
</comment>
<dbReference type="STRING" id="1826909.A5893_08925"/>
<dbReference type="AlphaFoldDB" id="A0A179DF71"/>
<dbReference type="PANTHER" id="PTHR37302:SF3">
    <property type="entry name" value="DAMAGE-INDUCIBLE PROTEIN DINB"/>
    <property type="match status" value="1"/>
</dbReference>
<feature type="binding site" evidence="3">
    <location>
        <position position="122"/>
    </location>
    <ligand>
        <name>a divalent metal cation</name>
        <dbReference type="ChEBI" id="CHEBI:60240"/>
    </ligand>
</feature>
<evidence type="ECO:0000313" key="5">
    <source>
        <dbReference type="Proteomes" id="UP000078459"/>
    </source>
</evidence>
<dbReference type="GO" id="GO:0046872">
    <property type="term" value="F:metal ion binding"/>
    <property type="evidence" value="ECO:0007669"/>
    <property type="project" value="UniProtKB-KW"/>
</dbReference>
<dbReference type="Proteomes" id="UP000078459">
    <property type="component" value="Unassembled WGS sequence"/>
</dbReference>
<dbReference type="EMBL" id="LWHJ01000027">
    <property type="protein sequence ID" value="OAQ39696.1"/>
    <property type="molecule type" value="Genomic_DNA"/>
</dbReference>
<organism evidence="4 5">
    <name type="scientific">Pedobacter psychrophilus</name>
    <dbReference type="NCBI Taxonomy" id="1826909"/>
    <lineage>
        <taxon>Bacteria</taxon>
        <taxon>Pseudomonadati</taxon>
        <taxon>Bacteroidota</taxon>
        <taxon>Sphingobacteriia</taxon>
        <taxon>Sphingobacteriales</taxon>
        <taxon>Sphingobacteriaceae</taxon>
        <taxon>Pedobacter</taxon>
    </lineage>
</organism>
<dbReference type="Gene3D" id="1.20.120.450">
    <property type="entry name" value="dinb family like domain"/>
    <property type="match status" value="1"/>
</dbReference>
<feature type="binding site" evidence="3">
    <location>
        <position position="118"/>
    </location>
    <ligand>
        <name>a divalent metal cation</name>
        <dbReference type="ChEBI" id="CHEBI:60240"/>
    </ligand>
</feature>
<proteinExistence type="inferred from homology"/>
<evidence type="ECO:0000256" key="2">
    <source>
        <dbReference type="ARBA" id="ARBA00022723"/>
    </source>
</evidence>
<protein>
    <recommendedName>
        <fullName evidence="6">Damage-inducible protein DinB</fullName>
    </recommendedName>
</protein>
<keyword evidence="5" id="KW-1185">Reference proteome</keyword>
<evidence type="ECO:0000256" key="1">
    <source>
        <dbReference type="ARBA" id="ARBA00008635"/>
    </source>
</evidence>
<dbReference type="InterPro" id="IPR007837">
    <property type="entry name" value="DinB"/>
</dbReference>
<dbReference type="SUPFAM" id="SSF109854">
    <property type="entry name" value="DinB/YfiT-like putative metalloenzymes"/>
    <property type="match status" value="1"/>
</dbReference>
<sequence>MKSHFIDLFNYDYWANCLIQQSIDEKPILNPKIENLFSHLLSAQKIWLNRCINKFEKIELWETKSQLKDMMDKNHQDWIKFLNEIKEEDLEKLIHYQNTKGKTFQLALNNILTHLINHNTYHRGQIVQLLKSDRENLPATDYFLWVIKNADN</sequence>
<accession>A0A179DF71</accession>
<dbReference type="InterPro" id="IPR034660">
    <property type="entry name" value="DinB/YfiT-like"/>
</dbReference>
<reference evidence="4 5" key="2">
    <citation type="submission" date="2016-06" db="EMBL/GenBank/DDBJ databases">
        <title>Pedobacter psychrophilus sp. nov., isolated from Antarctic fragmentary rock.</title>
        <authorList>
            <person name="Svec P."/>
        </authorList>
    </citation>
    <scope>NUCLEOTIDE SEQUENCE [LARGE SCALE GENOMIC DNA]</scope>
    <source>
        <strain evidence="4 5">CCM 8644</strain>
    </source>
</reference>
<name>A0A179DF71_9SPHI</name>
<keyword evidence="2 3" id="KW-0479">Metal-binding</keyword>
<gene>
    <name evidence="4" type="ORF">A5893_08925</name>
</gene>
<reference evidence="4 5" key="1">
    <citation type="submission" date="2016-04" db="EMBL/GenBank/DDBJ databases">
        <authorList>
            <person name="Evans L.H."/>
            <person name="Alamgir A."/>
            <person name="Owens N."/>
            <person name="Weber N.D."/>
            <person name="Virtaneva K."/>
            <person name="Barbian K."/>
            <person name="Babar A."/>
            <person name="Rosenke K."/>
        </authorList>
    </citation>
    <scope>NUCLEOTIDE SEQUENCE [LARGE SCALE GENOMIC DNA]</scope>
    <source>
        <strain evidence="4 5">CCM 8644</strain>
    </source>
</reference>
<dbReference type="OrthoDB" id="9811413at2"/>